<sequence length="84" mass="10078">MSENQLNLLCTIIEEYKILYERVNSIKADLPKMKLSNNALSLLFKNRALKEFMQSMNIKKYYDVDSELFKLYYKNKGLLQQQLY</sequence>
<protein>
    <submittedName>
        <fullName evidence="1">Uncharacterized protein</fullName>
    </submittedName>
</protein>
<dbReference type="EMBL" id="CP031367">
    <property type="protein sequence ID" value="AXK48590.1"/>
    <property type="molecule type" value="Genomic_DNA"/>
</dbReference>
<dbReference type="KEGG" id="atp:ATR_0721"/>
<keyword evidence="4" id="KW-1185">Reference proteome</keyword>
<dbReference type="Proteomes" id="UP000289132">
    <property type="component" value="Unassembled WGS sequence"/>
</dbReference>
<organism evidence="1 3">
    <name type="scientific">Aliarcobacter trophiarum LMG 25534</name>
    <dbReference type="NCBI Taxonomy" id="1032241"/>
    <lineage>
        <taxon>Bacteria</taxon>
        <taxon>Pseudomonadati</taxon>
        <taxon>Campylobacterota</taxon>
        <taxon>Epsilonproteobacteria</taxon>
        <taxon>Campylobacterales</taxon>
        <taxon>Arcobacteraceae</taxon>
        <taxon>Aliarcobacter</taxon>
    </lineage>
</organism>
<name>A0AAD0QKI0_9BACT</name>
<evidence type="ECO:0000313" key="3">
    <source>
        <dbReference type="Proteomes" id="UP000254504"/>
    </source>
</evidence>
<dbReference type="RefSeq" id="WP_115428120.1">
    <property type="nucleotide sequence ID" value="NZ_CP031367.1"/>
</dbReference>
<evidence type="ECO:0000313" key="2">
    <source>
        <dbReference type="EMBL" id="RXJ91076.1"/>
    </source>
</evidence>
<dbReference type="EMBL" id="PDKD01000010">
    <property type="protein sequence ID" value="RXJ91076.1"/>
    <property type="molecule type" value="Genomic_DNA"/>
</dbReference>
<evidence type="ECO:0000313" key="1">
    <source>
        <dbReference type="EMBL" id="AXK48590.1"/>
    </source>
</evidence>
<evidence type="ECO:0000313" key="4">
    <source>
        <dbReference type="Proteomes" id="UP000289132"/>
    </source>
</evidence>
<reference evidence="1 3" key="2">
    <citation type="submission" date="2018-07" db="EMBL/GenBank/DDBJ databases">
        <title>Complete genome of the Arcobacter trophiarum type strain LMG 25534.</title>
        <authorList>
            <person name="Miller W.G."/>
            <person name="Yee E."/>
        </authorList>
    </citation>
    <scope>NUCLEOTIDE SEQUENCE [LARGE SCALE GENOMIC DNA]</scope>
    <source>
        <strain evidence="1 3">LMG 25534</strain>
    </source>
</reference>
<gene>
    <name evidence="1" type="ORF">ATR_0721</name>
    <name evidence="2" type="ORF">CRU87_06720</name>
</gene>
<dbReference type="AlphaFoldDB" id="A0AAD0QKI0"/>
<reference evidence="2 4" key="1">
    <citation type="submission" date="2017-10" db="EMBL/GenBank/DDBJ databases">
        <title>Genomics of the genus Arcobacter.</title>
        <authorList>
            <person name="Perez-Cataluna A."/>
            <person name="Figueras M.J."/>
        </authorList>
    </citation>
    <scope>NUCLEOTIDE SEQUENCE [LARGE SCALE GENOMIC DNA]</scope>
    <source>
        <strain evidence="2 4">LMG 25534</strain>
    </source>
</reference>
<dbReference type="Proteomes" id="UP000254504">
    <property type="component" value="Chromosome"/>
</dbReference>
<proteinExistence type="predicted"/>
<accession>A0AAD0QKI0</accession>